<accession>A0A9W7CJG0</accession>
<comment type="caution">
    <text evidence="2">The sequence shown here is derived from an EMBL/GenBank/DDBJ whole genome shotgun (WGS) entry which is preliminary data.</text>
</comment>
<sequence>KATLAAGTAESESKIESLQGELETTKKSREALETSSTEQLQEVKAKHEQEVNGLNEDLKQSKASSAADLASLRIELESVNGANVSLNEKYETAVAKFEQELTEAKADKETTVEGLKSEINELSNKEASDKAAAGEAAQQELDKLKIKREEDMSRVVKHEQTIADNNEKFKELQAKLEKLEVSKDEASRRERTASLEMGRRVKEAEDEMDKYHKEIDKLTKMKMKSCDEKIKLREQYEEKLKKQSSVYESQIEDMELNLEETKNSLALAETNLKMLKRDIKRREAKEKDMKISLEDTDKVWKYGEKDKFQEERAENKKALEEAKKKHESKEKEISDMESRLNEQQKRAEKYRDKYEKLLEDNKLDLSLLKDIGKTVNKTYQKVEEVQEEQKIMHETVNKTQQKVEEVREEQKLMHERIKAIDEGVRNNLVRFTNLLNKEVEVPNLIIVLPKPEQTSTTAGGSWSFGKSKSGERLGKLAPRSWFTTATLELHIICPIKKKTAVKFDIPEATEFVKNNAGLIKVGIAALKVATTGVKLAAKVGLGVTMTEFLEIPDVTEYIGGLDDCLATLGLDNGEVRNESDLITNYMEEKEKGKEIEEKAKKITGEAYEKLKEFLMAENRMEVVRRKMELITGKDEEKMWVERKNREIVKERRKTVKPPRPPGAPPGVKAAGLGVGGVGG</sequence>
<feature type="compositionally biased region" description="Basic and acidic residues" evidence="1">
    <location>
        <begin position="41"/>
        <end position="50"/>
    </location>
</feature>
<dbReference type="PANTHER" id="PTHR45615">
    <property type="entry name" value="MYOSIN HEAVY CHAIN, NON-MUSCLE"/>
    <property type="match status" value="1"/>
</dbReference>
<feature type="region of interest" description="Disordered" evidence="1">
    <location>
        <begin position="1"/>
        <end position="50"/>
    </location>
</feature>
<evidence type="ECO:0000313" key="3">
    <source>
        <dbReference type="Proteomes" id="UP001165160"/>
    </source>
</evidence>
<evidence type="ECO:0000256" key="1">
    <source>
        <dbReference type="SAM" id="MobiDB-lite"/>
    </source>
</evidence>
<organism evidence="2 3">
    <name type="scientific">Triparma verrucosa</name>
    <dbReference type="NCBI Taxonomy" id="1606542"/>
    <lineage>
        <taxon>Eukaryota</taxon>
        <taxon>Sar</taxon>
        <taxon>Stramenopiles</taxon>
        <taxon>Ochrophyta</taxon>
        <taxon>Bolidophyceae</taxon>
        <taxon>Parmales</taxon>
        <taxon>Triparmaceae</taxon>
        <taxon>Triparma</taxon>
    </lineage>
</organism>
<evidence type="ECO:0000313" key="2">
    <source>
        <dbReference type="EMBL" id="GMI05759.1"/>
    </source>
</evidence>
<protein>
    <submittedName>
        <fullName evidence="2">Uncharacterized protein</fullName>
    </submittedName>
</protein>
<proteinExistence type="predicted"/>
<dbReference type="Proteomes" id="UP001165160">
    <property type="component" value="Unassembled WGS sequence"/>
</dbReference>
<name>A0A9W7CJG0_9STRA</name>
<feature type="compositionally biased region" description="Basic and acidic residues" evidence="1">
    <location>
        <begin position="23"/>
        <end position="32"/>
    </location>
</feature>
<reference evidence="3" key="1">
    <citation type="journal article" date="2023" name="Commun. Biol.">
        <title>Genome analysis of Parmales, the sister group of diatoms, reveals the evolutionary specialization of diatoms from phago-mixotrophs to photoautotrophs.</title>
        <authorList>
            <person name="Ban H."/>
            <person name="Sato S."/>
            <person name="Yoshikawa S."/>
            <person name="Yamada K."/>
            <person name="Nakamura Y."/>
            <person name="Ichinomiya M."/>
            <person name="Sato N."/>
            <person name="Blanc-Mathieu R."/>
            <person name="Endo H."/>
            <person name="Kuwata A."/>
            <person name="Ogata H."/>
        </authorList>
    </citation>
    <scope>NUCLEOTIDE SEQUENCE [LARGE SCALE GENOMIC DNA]</scope>
    <source>
        <strain evidence="3">NIES 3699</strain>
    </source>
</reference>
<dbReference type="EMBL" id="BRXX01000337">
    <property type="protein sequence ID" value="GMI05759.1"/>
    <property type="molecule type" value="Genomic_DNA"/>
</dbReference>
<feature type="region of interest" description="Disordered" evidence="1">
    <location>
        <begin position="651"/>
        <end position="679"/>
    </location>
</feature>
<feature type="region of interest" description="Disordered" evidence="1">
    <location>
        <begin position="180"/>
        <end position="201"/>
    </location>
</feature>
<gene>
    <name evidence="2" type="ORF">TrVE_jg12799</name>
</gene>
<keyword evidence="3" id="KW-1185">Reference proteome</keyword>
<dbReference type="AlphaFoldDB" id="A0A9W7CJG0"/>
<feature type="region of interest" description="Disordered" evidence="1">
    <location>
        <begin position="308"/>
        <end position="345"/>
    </location>
</feature>
<dbReference type="PANTHER" id="PTHR45615:SF80">
    <property type="entry name" value="GRIP DOMAIN-CONTAINING PROTEIN"/>
    <property type="match status" value="1"/>
</dbReference>
<feature type="non-terminal residue" evidence="2">
    <location>
        <position position="1"/>
    </location>
</feature>